<dbReference type="STRING" id="1319815.HMPREF0202_01929"/>
<evidence type="ECO:0000256" key="1">
    <source>
        <dbReference type="ARBA" id="ARBA00004496"/>
    </source>
</evidence>
<sequence>MIQFIVATHGKFAEGIKTSIELIIGNIDNLEILNCYTTQSFNLKEEVEFILKKYPKEELIVLTDIFGGSVNNEFLENISNYKNLNIVSGVNLPLILTLIEKQNDYDNPKELIRESIEECGNSLIYCNDELEKKIEEDQEF</sequence>
<dbReference type="AlphaFoldDB" id="U7V9M1"/>
<dbReference type="HOGENOM" id="CLU_123235_3_0_0"/>
<comment type="subcellular location">
    <subcellularLocation>
        <location evidence="1">Cytoplasm</location>
    </subcellularLocation>
</comment>
<dbReference type="SUPFAM" id="SSF53062">
    <property type="entry name" value="PTS system fructose IIA component-like"/>
    <property type="match status" value="1"/>
</dbReference>
<dbReference type="InterPro" id="IPR033887">
    <property type="entry name" value="PTS_IIA_man"/>
</dbReference>
<dbReference type="Gene3D" id="3.40.50.510">
    <property type="entry name" value="Phosphotransferase system, mannose-type IIA component"/>
    <property type="match status" value="1"/>
</dbReference>
<keyword evidence="2" id="KW-0813">Transport</keyword>
<dbReference type="GO" id="GO:0005737">
    <property type="term" value="C:cytoplasm"/>
    <property type="evidence" value="ECO:0007669"/>
    <property type="project" value="UniProtKB-SubCell"/>
</dbReference>
<protein>
    <recommendedName>
        <fullName evidence="8">PTS EIIA type-4 domain-containing protein</fullName>
    </recommendedName>
</protein>
<evidence type="ECO:0000313" key="9">
    <source>
        <dbReference type="EMBL" id="ERT68176.1"/>
    </source>
</evidence>
<dbReference type="PANTHER" id="PTHR33799">
    <property type="entry name" value="PTS PERMEASE-RELATED-RELATED"/>
    <property type="match status" value="1"/>
</dbReference>
<keyword evidence="4" id="KW-0762">Sugar transport</keyword>
<proteinExistence type="predicted"/>
<dbReference type="CDD" id="cd00006">
    <property type="entry name" value="PTS_IIA_man"/>
    <property type="match status" value="1"/>
</dbReference>
<evidence type="ECO:0000256" key="2">
    <source>
        <dbReference type="ARBA" id="ARBA00022448"/>
    </source>
</evidence>
<name>U7V9M1_9FUSO</name>
<dbReference type="PANTHER" id="PTHR33799:SF1">
    <property type="entry name" value="PTS SYSTEM MANNOSE-SPECIFIC EIIAB COMPONENT-RELATED"/>
    <property type="match status" value="1"/>
</dbReference>
<dbReference type="Proteomes" id="UP000017081">
    <property type="component" value="Unassembled WGS sequence"/>
</dbReference>
<dbReference type="InterPro" id="IPR036662">
    <property type="entry name" value="PTS_EIIA_man-typ_sf"/>
</dbReference>
<evidence type="ECO:0000256" key="7">
    <source>
        <dbReference type="ARBA" id="ARBA00022777"/>
    </source>
</evidence>
<dbReference type="GO" id="GO:0009401">
    <property type="term" value="P:phosphoenolpyruvate-dependent sugar phosphotransferase system"/>
    <property type="evidence" value="ECO:0007669"/>
    <property type="project" value="UniProtKB-KW"/>
</dbReference>
<evidence type="ECO:0000256" key="4">
    <source>
        <dbReference type="ARBA" id="ARBA00022597"/>
    </source>
</evidence>
<dbReference type="Pfam" id="PF03610">
    <property type="entry name" value="EIIA-man"/>
    <property type="match status" value="1"/>
</dbReference>
<keyword evidence="3" id="KW-0963">Cytoplasm</keyword>
<evidence type="ECO:0000256" key="3">
    <source>
        <dbReference type="ARBA" id="ARBA00022490"/>
    </source>
</evidence>
<dbReference type="eggNOG" id="COG2893">
    <property type="taxonomic scope" value="Bacteria"/>
</dbReference>
<dbReference type="GO" id="GO:0016301">
    <property type="term" value="F:kinase activity"/>
    <property type="evidence" value="ECO:0007669"/>
    <property type="project" value="UniProtKB-KW"/>
</dbReference>
<keyword evidence="10" id="KW-1185">Reference proteome</keyword>
<reference evidence="9 10" key="1">
    <citation type="submission" date="2013-08" db="EMBL/GenBank/DDBJ databases">
        <authorList>
            <person name="Weinstock G."/>
            <person name="Sodergren E."/>
            <person name="Wylie T."/>
            <person name="Fulton L."/>
            <person name="Fulton R."/>
            <person name="Fronick C."/>
            <person name="O'Laughlin M."/>
            <person name="Godfrey J."/>
            <person name="Miner T."/>
            <person name="Herter B."/>
            <person name="Appelbaum E."/>
            <person name="Cordes M."/>
            <person name="Lek S."/>
            <person name="Wollam A."/>
            <person name="Pepin K.H."/>
            <person name="Palsikar V.B."/>
            <person name="Mitreva M."/>
            <person name="Wilson R.K."/>
        </authorList>
    </citation>
    <scope>NUCLEOTIDE SEQUENCE [LARGE SCALE GENOMIC DNA]</scope>
    <source>
        <strain evidence="9 10">ATCC BAA-474</strain>
    </source>
</reference>
<evidence type="ECO:0000313" key="10">
    <source>
        <dbReference type="Proteomes" id="UP000017081"/>
    </source>
</evidence>
<evidence type="ECO:0000256" key="6">
    <source>
        <dbReference type="ARBA" id="ARBA00022683"/>
    </source>
</evidence>
<comment type="caution">
    <text evidence="9">The sequence shown here is derived from an EMBL/GenBank/DDBJ whole genome shotgun (WGS) entry which is preliminary data.</text>
</comment>
<dbReference type="InterPro" id="IPR004701">
    <property type="entry name" value="PTS_EIIA_man-typ"/>
</dbReference>
<dbReference type="RefSeq" id="WP_023051463.1">
    <property type="nucleotide sequence ID" value="NZ_CP173062.2"/>
</dbReference>
<dbReference type="PROSITE" id="PS51096">
    <property type="entry name" value="PTS_EIIA_TYPE_4"/>
    <property type="match status" value="1"/>
</dbReference>
<evidence type="ECO:0000259" key="8">
    <source>
        <dbReference type="PROSITE" id="PS51096"/>
    </source>
</evidence>
<dbReference type="InterPro" id="IPR051471">
    <property type="entry name" value="Bacterial_PTS_sugar_comp"/>
</dbReference>
<accession>U7V9M1</accession>
<keyword evidence="5" id="KW-0808">Transferase</keyword>
<gene>
    <name evidence="9" type="ORF">HMPREF0202_01929</name>
</gene>
<feature type="domain" description="PTS EIIA type-4" evidence="8">
    <location>
        <begin position="1"/>
        <end position="124"/>
    </location>
</feature>
<dbReference type="EMBL" id="AXZF01000076">
    <property type="protein sequence ID" value="ERT68176.1"/>
    <property type="molecule type" value="Genomic_DNA"/>
</dbReference>
<evidence type="ECO:0000256" key="5">
    <source>
        <dbReference type="ARBA" id="ARBA00022679"/>
    </source>
</evidence>
<keyword evidence="7" id="KW-0418">Kinase</keyword>
<keyword evidence="6" id="KW-0598">Phosphotransferase system</keyword>
<organism evidence="9 10">
    <name type="scientific">Cetobacterium somerae ATCC BAA-474</name>
    <dbReference type="NCBI Taxonomy" id="1319815"/>
    <lineage>
        <taxon>Bacteria</taxon>
        <taxon>Fusobacteriati</taxon>
        <taxon>Fusobacteriota</taxon>
        <taxon>Fusobacteriia</taxon>
        <taxon>Fusobacteriales</taxon>
        <taxon>Fusobacteriaceae</taxon>
        <taxon>Cetobacterium</taxon>
    </lineage>
</organism>
<dbReference type="GO" id="GO:0016020">
    <property type="term" value="C:membrane"/>
    <property type="evidence" value="ECO:0007669"/>
    <property type="project" value="InterPro"/>
</dbReference>